<dbReference type="EMBL" id="LZMZ01000004">
    <property type="protein sequence ID" value="OBX80752.1"/>
    <property type="molecule type" value="Genomic_DNA"/>
</dbReference>
<feature type="domain" description="DUF3298" evidence="2">
    <location>
        <begin position="195"/>
        <end position="270"/>
    </location>
</feature>
<proteinExistence type="predicted"/>
<protein>
    <recommendedName>
        <fullName evidence="2">DUF3298 domain-containing protein</fullName>
    </recommendedName>
</protein>
<sequence length="285" mass="31917">MRATTPQTAQSFSKWASAVLLFGAVSGQALAQDLYFNTYQPDTDSALTHPERCGKVCPEVDFRLMDTGNAWLDSRVNKAVIGALFVVGDENTTKRQAQALRVIATPTQAQYKTAINAAIDSLVRENSANIKARDNWQQDDGIPVQVSALPRYNGHRGMLEMLAVDSYTYLGGAHGVSNIQHFVFDMARQRAVSLDDVLLPKQKPRLEALARADFTAQLKRSKIDPVKHFKDWKFALTDNYTWTREGLLLQYQPYELAFYAFGAPSITIPYAKLQGIVRPQYLPRT</sequence>
<evidence type="ECO:0000256" key="1">
    <source>
        <dbReference type="SAM" id="SignalP"/>
    </source>
</evidence>
<reference evidence="3 4" key="1">
    <citation type="submission" date="2016-06" db="EMBL/GenBank/DDBJ databases">
        <title>Draft genome of Moraxella atlantae CCUG 66109.</title>
        <authorList>
            <person name="Salva-Serra F."/>
            <person name="Engstrom-Jakobsson H."/>
            <person name="Thorell K."/>
            <person name="Gonzales-Siles L."/>
            <person name="Karlsson R."/>
            <person name="Boulund F."/>
            <person name="Engstrand L."/>
            <person name="Kristiansson E."/>
            <person name="Moore E."/>
        </authorList>
    </citation>
    <scope>NUCLEOTIDE SEQUENCE [LARGE SCALE GENOMIC DNA]</scope>
    <source>
        <strain evidence="3 4">CCUG 66109</strain>
    </source>
</reference>
<comment type="caution">
    <text evidence="3">The sequence shown here is derived from an EMBL/GenBank/DDBJ whole genome shotgun (WGS) entry which is preliminary data.</text>
</comment>
<evidence type="ECO:0000313" key="3">
    <source>
        <dbReference type="EMBL" id="OBX80752.1"/>
    </source>
</evidence>
<dbReference type="RefSeq" id="WP_067234619.1">
    <property type="nucleotide sequence ID" value="NZ_LZMZ01000004.1"/>
</dbReference>
<dbReference type="InterPro" id="IPR021729">
    <property type="entry name" value="DUF3298"/>
</dbReference>
<dbReference type="AlphaFoldDB" id="A0A1B8QFL0"/>
<dbReference type="STRING" id="34059.A9308_02940"/>
<name>A0A1B8QFL0_9GAMM</name>
<feature type="chain" id="PRO_5008612338" description="DUF3298 domain-containing protein" evidence="1">
    <location>
        <begin position="32"/>
        <end position="285"/>
    </location>
</feature>
<dbReference type="InterPro" id="IPR037126">
    <property type="entry name" value="PdaC/RsiV-like_sf"/>
</dbReference>
<accession>A0A1B8QFL0</accession>
<keyword evidence="1" id="KW-0732">Signal</keyword>
<organism evidence="3 4">
    <name type="scientific">Faucicola atlantae</name>
    <dbReference type="NCBI Taxonomy" id="34059"/>
    <lineage>
        <taxon>Bacteria</taxon>
        <taxon>Pseudomonadati</taxon>
        <taxon>Pseudomonadota</taxon>
        <taxon>Gammaproteobacteria</taxon>
        <taxon>Moraxellales</taxon>
        <taxon>Moraxellaceae</taxon>
        <taxon>Faucicola</taxon>
    </lineage>
</organism>
<evidence type="ECO:0000259" key="2">
    <source>
        <dbReference type="Pfam" id="PF11738"/>
    </source>
</evidence>
<dbReference type="OrthoDB" id="8610451at2"/>
<dbReference type="Pfam" id="PF11738">
    <property type="entry name" value="DUF3298"/>
    <property type="match status" value="1"/>
</dbReference>
<dbReference type="Gene3D" id="3.90.640.20">
    <property type="entry name" value="Heat-shock cognate protein, ATPase"/>
    <property type="match status" value="1"/>
</dbReference>
<gene>
    <name evidence="3" type="ORF">A9308_02940</name>
</gene>
<dbReference type="Proteomes" id="UP000092508">
    <property type="component" value="Unassembled WGS sequence"/>
</dbReference>
<dbReference type="Gene3D" id="3.30.565.40">
    <property type="entry name" value="Fervidobacterium nodosum Rt17-B1 like"/>
    <property type="match status" value="1"/>
</dbReference>
<evidence type="ECO:0000313" key="4">
    <source>
        <dbReference type="Proteomes" id="UP000092508"/>
    </source>
</evidence>
<feature type="signal peptide" evidence="1">
    <location>
        <begin position="1"/>
        <end position="31"/>
    </location>
</feature>